<sequence>MKVKIYVFIISIQFLNLNALPRGFKRQTTQFETIDVSFITPDQSMILSPPLEVEPTTLPTMIDQISTQPSFMIIDQPNLTPVIIATPEFSSFDGADIDSDESSLINGTQMNTGSTQIRPASDFFELITETPVLDTNQQTFSILDSDSMDSFFLN</sequence>
<keyword evidence="2" id="KW-1185">Reference proteome</keyword>
<dbReference type="AlphaFoldDB" id="A0A3M7P7L6"/>
<evidence type="ECO:0000313" key="2">
    <source>
        <dbReference type="Proteomes" id="UP000276133"/>
    </source>
</evidence>
<proteinExistence type="predicted"/>
<dbReference type="EMBL" id="REGN01012807">
    <property type="protein sequence ID" value="RMZ94780.1"/>
    <property type="molecule type" value="Genomic_DNA"/>
</dbReference>
<name>A0A3M7P7L6_BRAPC</name>
<accession>A0A3M7P7L6</accession>
<dbReference type="Proteomes" id="UP000276133">
    <property type="component" value="Unassembled WGS sequence"/>
</dbReference>
<gene>
    <name evidence="1" type="ORF">BpHYR1_045931</name>
</gene>
<organism evidence="1 2">
    <name type="scientific">Brachionus plicatilis</name>
    <name type="common">Marine rotifer</name>
    <name type="synonym">Brachionus muelleri</name>
    <dbReference type="NCBI Taxonomy" id="10195"/>
    <lineage>
        <taxon>Eukaryota</taxon>
        <taxon>Metazoa</taxon>
        <taxon>Spiralia</taxon>
        <taxon>Gnathifera</taxon>
        <taxon>Rotifera</taxon>
        <taxon>Eurotatoria</taxon>
        <taxon>Monogononta</taxon>
        <taxon>Pseudotrocha</taxon>
        <taxon>Ploima</taxon>
        <taxon>Brachionidae</taxon>
        <taxon>Brachionus</taxon>
    </lineage>
</organism>
<reference evidence="1 2" key="1">
    <citation type="journal article" date="2018" name="Sci. Rep.">
        <title>Genomic signatures of local adaptation to the degree of environmental predictability in rotifers.</title>
        <authorList>
            <person name="Franch-Gras L."/>
            <person name="Hahn C."/>
            <person name="Garcia-Roger E.M."/>
            <person name="Carmona M.J."/>
            <person name="Serra M."/>
            <person name="Gomez A."/>
        </authorList>
    </citation>
    <scope>NUCLEOTIDE SEQUENCE [LARGE SCALE GENOMIC DNA]</scope>
    <source>
        <strain evidence="1">HYR1</strain>
    </source>
</reference>
<comment type="caution">
    <text evidence="1">The sequence shown here is derived from an EMBL/GenBank/DDBJ whole genome shotgun (WGS) entry which is preliminary data.</text>
</comment>
<protein>
    <submittedName>
        <fullName evidence="1">Uncharacterized protein</fullName>
    </submittedName>
</protein>
<evidence type="ECO:0000313" key="1">
    <source>
        <dbReference type="EMBL" id="RMZ94780.1"/>
    </source>
</evidence>